<accession>A0A507AP33</accession>
<name>A0A507AP33_9PEZI</name>
<dbReference type="SUPFAM" id="SSF53474">
    <property type="entry name" value="alpha/beta-Hydrolases"/>
    <property type="match status" value="1"/>
</dbReference>
<dbReference type="GeneID" id="41969004"/>
<evidence type="ECO:0000313" key="4">
    <source>
        <dbReference type="Proteomes" id="UP000319257"/>
    </source>
</evidence>
<dbReference type="InParanoid" id="A0A507AP33"/>
<dbReference type="EMBL" id="SKBQ01000006">
    <property type="protein sequence ID" value="TPX09097.1"/>
    <property type="molecule type" value="Genomic_DNA"/>
</dbReference>
<feature type="region of interest" description="Disordered" evidence="1">
    <location>
        <begin position="505"/>
        <end position="601"/>
    </location>
</feature>
<gene>
    <name evidence="2" type="ORF">E0L32_001557</name>
    <name evidence="3" type="ORF">E0L32_001640</name>
</gene>
<dbReference type="Gene3D" id="3.40.50.1820">
    <property type="entry name" value="alpha/beta hydrolase"/>
    <property type="match status" value="1"/>
</dbReference>
<feature type="compositionally biased region" description="Low complexity" evidence="1">
    <location>
        <begin position="513"/>
        <end position="523"/>
    </location>
</feature>
<proteinExistence type="predicted"/>
<dbReference type="InterPro" id="IPR029058">
    <property type="entry name" value="AB_hydrolase_fold"/>
</dbReference>
<evidence type="ECO:0000256" key="1">
    <source>
        <dbReference type="SAM" id="MobiDB-lite"/>
    </source>
</evidence>
<dbReference type="STRING" id="1093900.A0A507AP33"/>
<dbReference type="OrthoDB" id="442243at2759"/>
<dbReference type="EMBL" id="SKBQ01000006">
    <property type="protein sequence ID" value="TPX09180.1"/>
    <property type="molecule type" value="Genomic_DNA"/>
</dbReference>
<dbReference type="Proteomes" id="UP000319257">
    <property type="component" value="Unassembled WGS sequence"/>
</dbReference>
<comment type="caution">
    <text evidence="2">The sequence shown here is derived from an EMBL/GenBank/DDBJ whole genome shotgun (WGS) entry which is preliminary data.</text>
</comment>
<evidence type="ECO:0000313" key="3">
    <source>
        <dbReference type="EMBL" id="TPX09180.1"/>
    </source>
</evidence>
<protein>
    <recommendedName>
        <fullName evidence="5">DUF676 domain-containing protein</fullName>
    </recommendedName>
</protein>
<keyword evidence="4" id="KW-1185">Reference proteome</keyword>
<feature type="compositionally biased region" description="Basic and acidic residues" evidence="1">
    <location>
        <begin position="592"/>
        <end position="601"/>
    </location>
</feature>
<dbReference type="RefSeq" id="XP_030990808.1">
    <property type="nucleotide sequence ID" value="XM_031135649.1"/>
</dbReference>
<sequence>MARTLILCFIHGFKGDDDTFHEFPEDLKRSVAKELPDHRVESVVYPKYETKGELAEATAQFLEWLKERVMDSRKAHLQNPWPPNDREVGVILVAHSMGGFVAADSLFLTLNERHNSENPTAPLFPLIQGVLAFDTPYNGLSRSMFVYGAFSNYQKVSSVFNVMTALSAGPAALGKLAFGRGSKKMAASAASAGAAGAPAWKAWQLIAVKTGTVGAIAAGGVAAYIHRKKIMEGMRSVRNLNKQSVIEGYQSSVDALGQGLAYINRDNVGQSFAWLSAHFTFVGSLLKQTELNRRLERMTSLQGIGLHDFYASLGENGYWSGGYFVPERTFCAVPQEDQPASKLFERRVLKSVQDEIQAHMSMFVPDKNLDYEEMTDEAAKLAVKWFTADDEVVDDPKFAKEAVELTPEEEAIKTTEDGVEVDTDKLPEAEEAAQGAADSLPDESPIDIAAAASLVPLPDDDVPIEELPADEQQKATYMRHLFGVAQQAGTGLKRMSEWSSQLPAKMPKLDGISKPSMPTMPTLPSMPKPSMPAMPGMPNMPSFFSRKQQTSSLTDESNEAGGKEDGPAVDEMKEGAAEDSTPATLGGTGTQDKAEEATRKE</sequence>
<organism evidence="2 4">
    <name type="scientific">Thyridium curvatum</name>
    <dbReference type="NCBI Taxonomy" id="1093900"/>
    <lineage>
        <taxon>Eukaryota</taxon>
        <taxon>Fungi</taxon>
        <taxon>Dikarya</taxon>
        <taxon>Ascomycota</taxon>
        <taxon>Pezizomycotina</taxon>
        <taxon>Sordariomycetes</taxon>
        <taxon>Sordariomycetidae</taxon>
        <taxon>Thyridiales</taxon>
        <taxon>Thyridiaceae</taxon>
        <taxon>Thyridium</taxon>
    </lineage>
</organism>
<feature type="compositionally biased region" description="Polar residues" evidence="1">
    <location>
        <begin position="545"/>
        <end position="555"/>
    </location>
</feature>
<reference evidence="2 4" key="1">
    <citation type="submission" date="2019-06" db="EMBL/GenBank/DDBJ databases">
        <title>Draft genome sequence of the filamentous fungus Phialemoniopsis curvata isolated from diesel fuel.</title>
        <authorList>
            <person name="Varaljay V.A."/>
            <person name="Lyon W.J."/>
            <person name="Crouch A.L."/>
            <person name="Drake C.E."/>
            <person name="Hollomon J.M."/>
            <person name="Nadeau L.J."/>
            <person name="Nunn H.S."/>
            <person name="Stevenson B.S."/>
            <person name="Bojanowski C.L."/>
            <person name="Crookes-Goodson W.J."/>
        </authorList>
    </citation>
    <scope>NUCLEOTIDE SEQUENCE [LARGE SCALE GENOMIC DNA]</scope>
    <source>
        <strain evidence="2 4">D216</strain>
    </source>
</reference>
<evidence type="ECO:0000313" key="2">
    <source>
        <dbReference type="EMBL" id="TPX09097.1"/>
    </source>
</evidence>
<dbReference type="AlphaFoldDB" id="A0A507AP33"/>
<evidence type="ECO:0008006" key="5">
    <source>
        <dbReference type="Google" id="ProtNLM"/>
    </source>
</evidence>
<feature type="compositionally biased region" description="Basic and acidic residues" evidence="1">
    <location>
        <begin position="561"/>
        <end position="576"/>
    </location>
</feature>
<dbReference type="PANTHER" id="PTHR47842">
    <property type="entry name" value="EXPRESSED PROTEIN"/>
    <property type="match status" value="1"/>
</dbReference>
<dbReference type="PANTHER" id="PTHR47842:SF2">
    <property type="entry name" value="DUF676 DOMAIN-CONTAINING PROTEIN"/>
    <property type="match status" value="1"/>
</dbReference>